<dbReference type="Gene3D" id="3.40.50.300">
    <property type="entry name" value="P-loop containing nucleotide triphosphate hydrolases"/>
    <property type="match status" value="1"/>
</dbReference>
<dbReference type="EMBL" id="JBHTKJ010000012">
    <property type="protein sequence ID" value="MFD1037968.1"/>
    <property type="molecule type" value="Genomic_DNA"/>
</dbReference>
<comment type="caution">
    <text evidence="3">The sequence shown here is derived from an EMBL/GenBank/DDBJ whole genome shotgun (WGS) entry which is preliminary data.</text>
</comment>
<dbReference type="SUPFAM" id="SSF52540">
    <property type="entry name" value="P-loop containing nucleoside triphosphate hydrolases"/>
    <property type="match status" value="1"/>
</dbReference>
<sequence>MYDQAETLRRRLEISKEPKQAKTISIVSGKGGVGKSNIALNFSLELVKMHKKVLLFDLDVGMGNIDILLGLSAEKTIVDMFNDSLSIHEIIEIGPRGLSYVAAGSGLTNFFTMDQKKLDHFFRQYKELVLLYDYIIFDMGAGATQDSILFITASDECLVVTTPEPTSITDAYGMIKHIINNQQNMPIYVIMNRSSTYKSGKKAIERFKRVITQFLHVEIEMLGILPEDKLVSTAVIRQIPYTILNDSAAISKSMTEVTQNYLYNGNPLKKSESFSFVKKLKQLMIER</sequence>
<evidence type="ECO:0000313" key="4">
    <source>
        <dbReference type="Proteomes" id="UP001597040"/>
    </source>
</evidence>
<accession>A0ABW3LIM9</accession>
<dbReference type="RefSeq" id="WP_390360510.1">
    <property type="nucleotide sequence ID" value="NZ_JBHTKJ010000012.1"/>
</dbReference>
<dbReference type="InterPro" id="IPR025501">
    <property type="entry name" value="MinD_FleN"/>
</dbReference>
<keyword evidence="2" id="KW-0067">ATP-binding</keyword>
<gene>
    <name evidence="3" type="ORF">ACFQ3N_06045</name>
</gene>
<evidence type="ECO:0000256" key="1">
    <source>
        <dbReference type="ARBA" id="ARBA00022741"/>
    </source>
</evidence>
<dbReference type="Proteomes" id="UP001597040">
    <property type="component" value="Unassembled WGS sequence"/>
</dbReference>
<dbReference type="CDD" id="cd02038">
    <property type="entry name" value="FlhG-like"/>
    <property type="match status" value="1"/>
</dbReference>
<name>A0ABW3LIM9_9BACI</name>
<reference evidence="4" key="1">
    <citation type="journal article" date="2019" name="Int. J. Syst. Evol. Microbiol.">
        <title>The Global Catalogue of Microorganisms (GCM) 10K type strain sequencing project: providing services to taxonomists for standard genome sequencing and annotation.</title>
        <authorList>
            <consortium name="The Broad Institute Genomics Platform"/>
            <consortium name="The Broad Institute Genome Sequencing Center for Infectious Disease"/>
            <person name="Wu L."/>
            <person name="Ma J."/>
        </authorList>
    </citation>
    <scope>NUCLEOTIDE SEQUENCE [LARGE SCALE GENOMIC DNA]</scope>
    <source>
        <strain evidence="4">CCUG 56754</strain>
    </source>
</reference>
<dbReference type="Pfam" id="PF10609">
    <property type="entry name" value="ParA"/>
    <property type="match status" value="1"/>
</dbReference>
<proteinExistence type="predicted"/>
<evidence type="ECO:0000313" key="3">
    <source>
        <dbReference type="EMBL" id="MFD1037968.1"/>
    </source>
</evidence>
<dbReference type="PIRSF" id="PIRSF003092">
    <property type="entry name" value="MinD"/>
    <property type="match status" value="1"/>
</dbReference>
<dbReference type="InterPro" id="IPR033756">
    <property type="entry name" value="YlxH/NBP35"/>
</dbReference>
<protein>
    <submittedName>
        <fullName evidence="3">MinD/ParA family protein</fullName>
    </submittedName>
</protein>
<organism evidence="3 4">
    <name type="scientific">Virgibacillus byunsanensis</name>
    <dbReference type="NCBI Taxonomy" id="570945"/>
    <lineage>
        <taxon>Bacteria</taxon>
        <taxon>Bacillati</taxon>
        <taxon>Bacillota</taxon>
        <taxon>Bacilli</taxon>
        <taxon>Bacillales</taxon>
        <taxon>Bacillaceae</taxon>
        <taxon>Virgibacillus</taxon>
    </lineage>
</organism>
<keyword evidence="4" id="KW-1185">Reference proteome</keyword>
<dbReference type="PANTHER" id="PTHR43384">
    <property type="entry name" value="SEPTUM SITE-DETERMINING PROTEIN MIND HOMOLOG, CHLOROPLASTIC-RELATED"/>
    <property type="match status" value="1"/>
</dbReference>
<keyword evidence="1" id="KW-0547">Nucleotide-binding</keyword>
<dbReference type="InterPro" id="IPR050625">
    <property type="entry name" value="ParA/MinD_ATPase"/>
</dbReference>
<dbReference type="InterPro" id="IPR027417">
    <property type="entry name" value="P-loop_NTPase"/>
</dbReference>
<dbReference type="PANTHER" id="PTHR43384:SF4">
    <property type="entry name" value="CELLULOSE BIOSYNTHESIS PROTEIN BCSQ-RELATED"/>
    <property type="match status" value="1"/>
</dbReference>
<evidence type="ECO:0000256" key="2">
    <source>
        <dbReference type="ARBA" id="ARBA00022840"/>
    </source>
</evidence>
<dbReference type="InterPro" id="IPR033875">
    <property type="entry name" value="FlhG"/>
</dbReference>